<protein>
    <recommendedName>
        <fullName evidence="2">MD-2-related lipid-recognition domain-containing protein</fullName>
    </recommendedName>
</protein>
<feature type="chain" id="PRO_5043919684" description="MD-2-related lipid-recognition domain-containing protein" evidence="1">
    <location>
        <begin position="22"/>
        <end position="126"/>
    </location>
</feature>
<evidence type="ECO:0000313" key="3">
    <source>
        <dbReference type="EMBL" id="CAH2053580.1"/>
    </source>
</evidence>
<dbReference type="GO" id="GO:0015918">
    <property type="term" value="P:sterol transport"/>
    <property type="evidence" value="ECO:0007669"/>
    <property type="project" value="InterPro"/>
</dbReference>
<name>A0AAU9S487_THLAR</name>
<keyword evidence="4" id="KW-1185">Reference proteome</keyword>
<dbReference type="InterPro" id="IPR039670">
    <property type="entry name" value="NPC2-like"/>
</dbReference>
<sequence>MAISHAQSLLLLLLVLPAALGVKFQKCTITGDDFINVKTVKISPDPVKRSSNASITITGYTSKKVPDGANVNFDLSIYLPVSTKRYSLCDVTACPVAPGPFVITLPNVLTDNEKKRAVSFAFYTQH</sequence>
<dbReference type="Pfam" id="PF02221">
    <property type="entry name" value="E1_DerP2_DerF2"/>
    <property type="match status" value="1"/>
</dbReference>
<dbReference type="InterPro" id="IPR003172">
    <property type="entry name" value="ML_dom"/>
</dbReference>
<feature type="domain" description="MD-2-related lipid-recognition" evidence="2">
    <location>
        <begin position="24"/>
        <end position="122"/>
    </location>
</feature>
<dbReference type="PANTHER" id="PTHR11306:SF35">
    <property type="entry name" value="MD-2-RELATED LIPID-RECOGNITION PROTEIN ROSY1"/>
    <property type="match status" value="1"/>
</dbReference>
<feature type="signal peptide" evidence="1">
    <location>
        <begin position="1"/>
        <end position="21"/>
    </location>
</feature>
<evidence type="ECO:0000256" key="1">
    <source>
        <dbReference type="SAM" id="SignalP"/>
    </source>
</evidence>
<organism evidence="3 4">
    <name type="scientific">Thlaspi arvense</name>
    <name type="common">Field penny-cress</name>
    <dbReference type="NCBI Taxonomy" id="13288"/>
    <lineage>
        <taxon>Eukaryota</taxon>
        <taxon>Viridiplantae</taxon>
        <taxon>Streptophyta</taxon>
        <taxon>Embryophyta</taxon>
        <taxon>Tracheophyta</taxon>
        <taxon>Spermatophyta</taxon>
        <taxon>Magnoliopsida</taxon>
        <taxon>eudicotyledons</taxon>
        <taxon>Gunneridae</taxon>
        <taxon>Pentapetalae</taxon>
        <taxon>rosids</taxon>
        <taxon>malvids</taxon>
        <taxon>Brassicales</taxon>
        <taxon>Brassicaceae</taxon>
        <taxon>Thlaspideae</taxon>
        <taxon>Thlaspi</taxon>
    </lineage>
</organism>
<dbReference type="Proteomes" id="UP000836841">
    <property type="component" value="Chromosome 3"/>
</dbReference>
<accession>A0AAU9S487</accession>
<dbReference type="EMBL" id="OU466859">
    <property type="protein sequence ID" value="CAH2053580.1"/>
    <property type="molecule type" value="Genomic_DNA"/>
</dbReference>
<dbReference type="SUPFAM" id="SSF81296">
    <property type="entry name" value="E set domains"/>
    <property type="match status" value="1"/>
</dbReference>
<dbReference type="AlphaFoldDB" id="A0AAU9S487"/>
<proteinExistence type="predicted"/>
<evidence type="ECO:0000313" key="4">
    <source>
        <dbReference type="Proteomes" id="UP000836841"/>
    </source>
</evidence>
<dbReference type="PANTHER" id="PTHR11306">
    <property type="entry name" value="NIEMANN PICK TYPE C2 PROTEIN NPC2-RELATED"/>
    <property type="match status" value="1"/>
</dbReference>
<keyword evidence="1" id="KW-0732">Signal</keyword>
<evidence type="ECO:0000259" key="2">
    <source>
        <dbReference type="SMART" id="SM00737"/>
    </source>
</evidence>
<dbReference type="InterPro" id="IPR014756">
    <property type="entry name" value="Ig_E-set"/>
</dbReference>
<dbReference type="SMART" id="SM00737">
    <property type="entry name" value="ML"/>
    <property type="match status" value="1"/>
</dbReference>
<dbReference type="GO" id="GO:0032934">
    <property type="term" value="F:sterol binding"/>
    <property type="evidence" value="ECO:0007669"/>
    <property type="project" value="InterPro"/>
</dbReference>
<reference evidence="3 4" key="1">
    <citation type="submission" date="2022-03" db="EMBL/GenBank/DDBJ databases">
        <authorList>
            <person name="Nunn A."/>
            <person name="Chopra R."/>
            <person name="Nunn A."/>
            <person name="Contreras Garrido A."/>
        </authorList>
    </citation>
    <scope>NUCLEOTIDE SEQUENCE [LARGE SCALE GENOMIC DNA]</scope>
</reference>
<gene>
    <name evidence="3" type="ORF">TAV2_LOCUS9550</name>
</gene>